<comment type="similarity">
    <text evidence="1">Belongs to the glycosyl hydrolases 36 family.</text>
</comment>
<dbReference type="SUPFAM" id="SSF51445">
    <property type="entry name" value="(Trans)glycosidases"/>
    <property type="match status" value="1"/>
</dbReference>
<dbReference type="Pfam" id="PF05691">
    <property type="entry name" value="Raffinose_syn"/>
    <property type="match status" value="1"/>
</dbReference>
<dbReference type="Proteomes" id="UP001318860">
    <property type="component" value="Unassembled WGS sequence"/>
</dbReference>
<accession>A0ABR0X543</accession>
<reference evidence="6 7" key="1">
    <citation type="journal article" date="2021" name="Comput. Struct. Biotechnol. J.">
        <title>De novo genome assembly of the potent medicinal plant Rehmannia glutinosa using nanopore technology.</title>
        <authorList>
            <person name="Ma L."/>
            <person name="Dong C."/>
            <person name="Song C."/>
            <person name="Wang X."/>
            <person name="Zheng X."/>
            <person name="Niu Y."/>
            <person name="Chen S."/>
            <person name="Feng W."/>
        </authorList>
    </citation>
    <scope>NUCLEOTIDE SEQUENCE [LARGE SCALE GENOMIC DNA]</scope>
    <source>
        <strain evidence="6">DH-2019</strain>
    </source>
</reference>
<proteinExistence type="inferred from homology"/>
<name>A0ABR0X543_REHGL</name>
<dbReference type="Gene3D" id="3.20.20.70">
    <property type="entry name" value="Aldolase class I"/>
    <property type="match status" value="1"/>
</dbReference>
<evidence type="ECO:0000313" key="7">
    <source>
        <dbReference type="Proteomes" id="UP001318860"/>
    </source>
</evidence>
<comment type="caution">
    <text evidence="6">The sequence shown here is derived from an EMBL/GenBank/DDBJ whole genome shotgun (WGS) entry which is preliminary data.</text>
</comment>
<gene>
    <name evidence="6" type="ORF">DH2020_008828</name>
</gene>
<dbReference type="EC" id="2.4.1.82" evidence="2"/>
<evidence type="ECO:0000256" key="3">
    <source>
        <dbReference type="ARBA" id="ARBA00023277"/>
    </source>
</evidence>
<evidence type="ECO:0000313" key="6">
    <source>
        <dbReference type="EMBL" id="KAK6154580.1"/>
    </source>
</evidence>
<evidence type="ECO:0000256" key="5">
    <source>
        <dbReference type="SAM" id="MobiDB-lite"/>
    </source>
</evidence>
<dbReference type="InterPro" id="IPR013785">
    <property type="entry name" value="Aldolase_TIM"/>
</dbReference>
<organism evidence="6 7">
    <name type="scientific">Rehmannia glutinosa</name>
    <name type="common">Chinese foxglove</name>
    <dbReference type="NCBI Taxonomy" id="99300"/>
    <lineage>
        <taxon>Eukaryota</taxon>
        <taxon>Viridiplantae</taxon>
        <taxon>Streptophyta</taxon>
        <taxon>Embryophyta</taxon>
        <taxon>Tracheophyta</taxon>
        <taxon>Spermatophyta</taxon>
        <taxon>Magnoliopsida</taxon>
        <taxon>eudicotyledons</taxon>
        <taxon>Gunneridae</taxon>
        <taxon>Pentapetalae</taxon>
        <taxon>asterids</taxon>
        <taxon>lamiids</taxon>
        <taxon>Lamiales</taxon>
        <taxon>Orobanchaceae</taxon>
        <taxon>Rehmannieae</taxon>
        <taxon>Rehmannia</taxon>
    </lineage>
</organism>
<evidence type="ECO:0000256" key="1">
    <source>
        <dbReference type="ARBA" id="ARBA00007240"/>
    </source>
</evidence>
<comment type="catalytic activity">
    <reaction evidence="4">
        <text>alpha-D-galactosyl-(1-&gt;3)-1D-myo-inositol + sucrose = raffinose + myo-inositol</text>
        <dbReference type="Rhea" id="RHEA:20161"/>
        <dbReference type="ChEBI" id="CHEBI:16634"/>
        <dbReference type="ChEBI" id="CHEBI:17268"/>
        <dbReference type="ChEBI" id="CHEBI:17505"/>
        <dbReference type="ChEBI" id="CHEBI:17992"/>
        <dbReference type="EC" id="2.4.1.82"/>
    </reaction>
</comment>
<dbReference type="PANTHER" id="PTHR31268:SF26">
    <property type="entry name" value="GALACTINOL--SUCROSE GALACTOSYLTRANSFERASE"/>
    <property type="match status" value="1"/>
</dbReference>
<sequence>MVACTSLRTLQFKPNNLSPLFFPPNGKIFPNGVLRVCRTGCGRFSMFIKTAPLVKNGVLSFHGTDALVGVPDNVVMTPCSDSSAFLGATSTESSSRHVFKLGVIEDARLLSLFRFKIWWMIPRVGNSGRDIPVETQMLMLEANKEPNSEKPDENTAYVLFLPILDGEFRSSLQGNSSNELEVCVETGDSTRIASESPKAVFVNYGNNPFELIKESMKILQKYTGTFSLRETKQMPGMLDWFGWCTWDAFYQDVNPQGIKDGLKSLSEGGTPARFLIIDDGWQDTTNEFQKEGEPFVEGTQFGARLMSIRENKKFRKAANDDSSNIPHSLKDFVSDIKRTFGLKYVYVWHALMGYWGGLHPNAPGTKKYNPTLKFPLQSTGNLAHRRDIAMDRMEEYGVGTVDPDRIFEFYDDLHSYLVSQEVDGVKVDVQNILETVATGSGGRVSLTRHFQQSLEKSISNNFQDNGIICCMAQNTDSVYSSKTNAITRASDDYYPKNPTTQTLHIAAVAYNSLFFGEVFVPDWDMFYSLHDAAEFHAVARAVGGCGVYVSDKPGKHDFEILKRLVLPDGSVMRAKYPGRPSRDCLFVDPVMDGKSLMKIWNLNKLSGVLAVFNCQGAGTWPGLENSAQTNGLELSGEISPADIEFLTEISPESFDGDFAVFSFKSGSLSRVSMHGKLNVTLKTLQCDVFTVSPIKSYHQEIQFAPLGLINMYNSGGATNSVEGIDDFSRNGIQIGGRGEGIRMERDNNTENRKRTRDEEEEDDEINKQCLKGKRLEITINSSDENSASYSENGANPEFCDVFDFPWLKEGAVFEVDEFLEPNDVFAPCPYVDEAFVANFDPDCVQDDSIAVDRCLQDSKIDGDRLSSFQVDDFEPLDCIWSSVFDQPVDNSCSNKA</sequence>
<protein>
    <recommendedName>
        <fullName evidence="2">galactinol--sucrose galactosyltransferase</fullName>
        <ecNumber evidence="2">2.4.1.82</ecNumber>
    </recommendedName>
</protein>
<dbReference type="InterPro" id="IPR017853">
    <property type="entry name" value="GH"/>
</dbReference>
<dbReference type="InterPro" id="IPR008811">
    <property type="entry name" value="Glycosyl_hydrolases_36"/>
</dbReference>
<dbReference type="PANTHER" id="PTHR31268">
    <property type="match status" value="1"/>
</dbReference>
<keyword evidence="7" id="KW-1185">Reference proteome</keyword>
<evidence type="ECO:0000256" key="2">
    <source>
        <dbReference type="ARBA" id="ARBA00012708"/>
    </source>
</evidence>
<evidence type="ECO:0000256" key="4">
    <source>
        <dbReference type="ARBA" id="ARBA00049426"/>
    </source>
</evidence>
<feature type="compositionally biased region" description="Basic and acidic residues" evidence="5">
    <location>
        <begin position="739"/>
        <end position="757"/>
    </location>
</feature>
<keyword evidence="3" id="KW-0119">Carbohydrate metabolism</keyword>
<feature type="region of interest" description="Disordered" evidence="5">
    <location>
        <begin position="735"/>
        <end position="765"/>
    </location>
</feature>
<dbReference type="EMBL" id="JABTTQ020000005">
    <property type="protein sequence ID" value="KAK6154580.1"/>
    <property type="molecule type" value="Genomic_DNA"/>
</dbReference>